<dbReference type="InterPro" id="IPR050131">
    <property type="entry name" value="Peptidase_S8_subtilisin-like"/>
</dbReference>
<dbReference type="GO" id="GO:0004252">
    <property type="term" value="F:serine-type endopeptidase activity"/>
    <property type="evidence" value="ECO:0007669"/>
    <property type="project" value="UniProtKB-UniRule"/>
</dbReference>
<dbReference type="GO" id="GO:0006508">
    <property type="term" value="P:proteolysis"/>
    <property type="evidence" value="ECO:0007669"/>
    <property type="project" value="UniProtKB-KW"/>
</dbReference>
<feature type="active site" description="Charge relay system" evidence="5">
    <location>
        <position position="437"/>
    </location>
</feature>
<proteinExistence type="inferred from homology"/>
<sequence>MKINLLLVGAGLYALNQASPAPLRLSKAQDEAIPASTSSAMSIISSVPSSSMDSTAKTTISSTARSFTKPTATTPTKRTVTVPAGQASTQMVFPIESIQKGASCEALFVYLDNLLGANQYYATYLSGMGVQFISVAVTAAQIDEIKKRPDVQGVVADEPLDGSSGAETPLSFIPAKTQVIPDASPTSIANAEWEQQTIIQAPGTPLSNYPNYTVSVTDGKWGMVYVVDSGYDITGPEAGAMFAAAKNLQPQWIYAGTERLTGTHDYTDNASNKHGTCMISKINGEWHGVTQRSTMVIVKRQRTLRDSLDGLFWAINDDIGQNGRRWSVITTPDIYQNPVDPLVVKVLERFTEETINQGTPFIVPAGDDYSPGGPADVNTYPQLLNEKYPIIVVGAVDINGNNATFSKGGPLVNVMAPGVNSTCAFDSVSDQIVSGTSYAAAYATGWLSYILSEATFMELKIVNQVAISAQELMSGLAYPRVPGGGRVLYRGVTGQCDVKGSTVCSNSAASTTVAVPGALDPTTVITSREELKDSKGWPFF</sequence>
<dbReference type="PANTHER" id="PTHR43806">
    <property type="entry name" value="PEPTIDASE S8"/>
    <property type="match status" value="1"/>
</dbReference>
<evidence type="ECO:0000256" key="5">
    <source>
        <dbReference type="PROSITE-ProRule" id="PRU01240"/>
    </source>
</evidence>
<name>A0A3D8S0I4_9HELO</name>
<keyword evidence="3 5" id="KW-0378">Hydrolase</keyword>
<keyword evidence="2 5" id="KW-0645">Protease</keyword>
<evidence type="ECO:0000313" key="7">
    <source>
        <dbReference type="EMBL" id="RDW79604.1"/>
    </source>
</evidence>
<dbReference type="AlphaFoldDB" id="A0A3D8S0I4"/>
<keyword evidence="4 5" id="KW-0720">Serine protease</keyword>
<accession>A0A3D8S0I4</accession>
<dbReference type="PROSITE" id="PS51892">
    <property type="entry name" value="SUBTILASE"/>
    <property type="match status" value="1"/>
</dbReference>
<dbReference type="Proteomes" id="UP000256645">
    <property type="component" value="Unassembled WGS sequence"/>
</dbReference>
<evidence type="ECO:0000256" key="3">
    <source>
        <dbReference type="ARBA" id="ARBA00022801"/>
    </source>
</evidence>
<keyword evidence="8" id="KW-1185">Reference proteome</keyword>
<dbReference type="PANTHER" id="PTHR43806:SF11">
    <property type="entry name" value="CEREVISIN-RELATED"/>
    <property type="match status" value="1"/>
</dbReference>
<dbReference type="Pfam" id="PF00082">
    <property type="entry name" value="Peptidase_S8"/>
    <property type="match status" value="1"/>
</dbReference>
<gene>
    <name evidence="7" type="ORF">BP6252_04242</name>
</gene>
<reference evidence="7 8" key="1">
    <citation type="journal article" date="2018" name="IMA Fungus">
        <title>IMA Genome-F 9: Draft genome sequence of Annulohypoxylon stygium, Aspergillus mulundensis, Berkeleyomyces basicola (syn. Thielaviopsis basicola), Ceratocystis smalleyi, two Cercospora beticola strains, Coleophoma cylindrospora, Fusarium fracticaudum, Phialophora cf. hyalina, and Morchella septimelata.</title>
        <authorList>
            <person name="Wingfield B.D."/>
            <person name="Bills G.F."/>
            <person name="Dong Y."/>
            <person name="Huang W."/>
            <person name="Nel W.J."/>
            <person name="Swalarsk-Parry B.S."/>
            <person name="Vaghefi N."/>
            <person name="Wilken P.M."/>
            <person name="An Z."/>
            <person name="de Beer Z.W."/>
            <person name="De Vos L."/>
            <person name="Chen L."/>
            <person name="Duong T.A."/>
            <person name="Gao Y."/>
            <person name="Hammerbacher A."/>
            <person name="Kikkert J.R."/>
            <person name="Li Y."/>
            <person name="Li H."/>
            <person name="Li K."/>
            <person name="Li Q."/>
            <person name="Liu X."/>
            <person name="Ma X."/>
            <person name="Naidoo K."/>
            <person name="Pethybridge S.J."/>
            <person name="Sun J."/>
            <person name="Steenkamp E.T."/>
            <person name="van der Nest M.A."/>
            <person name="van Wyk S."/>
            <person name="Wingfield M.J."/>
            <person name="Xiong C."/>
            <person name="Yue Q."/>
            <person name="Zhang X."/>
        </authorList>
    </citation>
    <scope>NUCLEOTIDE SEQUENCE [LARGE SCALE GENOMIC DNA]</scope>
    <source>
        <strain evidence="7 8">BP6252</strain>
    </source>
</reference>
<comment type="similarity">
    <text evidence="1 5">Belongs to the peptidase S8 family.</text>
</comment>
<dbReference type="EMBL" id="PDLM01000004">
    <property type="protein sequence ID" value="RDW79604.1"/>
    <property type="molecule type" value="Genomic_DNA"/>
</dbReference>
<evidence type="ECO:0000313" key="8">
    <source>
        <dbReference type="Proteomes" id="UP000256645"/>
    </source>
</evidence>
<feature type="domain" description="Peptidase S8/S53" evidence="6">
    <location>
        <begin position="224"/>
        <end position="456"/>
    </location>
</feature>
<evidence type="ECO:0000256" key="2">
    <source>
        <dbReference type="ARBA" id="ARBA00022670"/>
    </source>
</evidence>
<dbReference type="InterPro" id="IPR036852">
    <property type="entry name" value="Peptidase_S8/S53_dom_sf"/>
</dbReference>
<feature type="active site" description="Charge relay system" evidence="5">
    <location>
        <position position="228"/>
    </location>
</feature>
<evidence type="ECO:0000256" key="4">
    <source>
        <dbReference type="ARBA" id="ARBA00022825"/>
    </source>
</evidence>
<dbReference type="SUPFAM" id="SSF52743">
    <property type="entry name" value="Subtilisin-like"/>
    <property type="match status" value="1"/>
</dbReference>
<evidence type="ECO:0000256" key="1">
    <source>
        <dbReference type="ARBA" id="ARBA00011073"/>
    </source>
</evidence>
<feature type="active site" description="Charge relay system" evidence="5">
    <location>
        <position position="274"/>
    </location>
</feature>
<comment type="caution">
    <text evidence="7">The sequence shown here is derived from an EMBL/GenBank/DDBJ whole genome shotgun (WGS) entry which is preliminary data.</text>
</comment>
<dbReference type="OrthoDB" id="1896086at2759"/>
<dbReference type="STRING" id="1849047.A0A3D8S0I4"/>
<organism evidence="7 8">
    <name type="scientific">Coleophoma cylindrospora</name>
    <dbReference type="NCBI Taxonomy" id="1849047"/>
    <lineage>
        <taxon>Eukaryota</taxon>
        <taxon>Fungi</taxon>
        <taxon>Dikarya</taxon>
        <taxon>Ascomycota</taxon>
        <taxon>Pezizomycotina</taxon>
        <taxon>Leotiomycetes</taxon>
        <taxon>Helotiales</taxon>
        <taxon>Dermateaceae</taxon>
        <taxon>Coleophoma</taxon>
    </lineage>
</organism>
<protein>
    <recommendedName>
        <fullName evidence="6">Peptidase S8/S53 domain-containing protein</fullName>
    </recommendedName>
</protein>
<dbReference type="Gene3D" id="3.40.50.200">
    <property type="entry name" value="Peptidase S8/S53 domain"/>
    <property type="match status" value="1"/>
</dbReference>
<evidence type="ECO:0000259" key="6">
    <source>
        <dbReference type="Pfam" id="PF00082"/>
    </source>
</evidence>
<dbReference type="InterPro" id="IPR000209">
    <property type="entry name" value="Peptidase_S8/S53_dom"/>
</dbReference>